<reference evidence="7 8" key="1">
    <citation type="journal article" date="2011" name="J. Gen. Appl. Microbiol.">
        <title>Draft genome sequencing of the enigmatic basidiomycete Mixia osmundae.</title>
        <authorList>
            <person name="Nishida H."/>
            <person name="Nagatsuka Y."/>
            <person name="Sugiyama J."/>
        </authorList>
    </citation>
    <scope>NUCLEOTIDE SEQUENCE [LARGE SCALE GENOMIC DNA]</scope>
    <source>
        <strain evidence="8">CBS 9802 / IAM 14324 / JCM 22182 / KY 12970</strain>
    </source>
</reference>
<dbReference type="AlphaFoldDB" id="G7E401"/>
<dbReference type="STRING" id="764103.G7E401"/>
<organism evidence="7 8">
    <name type="scientific">Mixia osmundae (strain CBS 9802 / IAM 14324 / JCM 22182 / KY 12970)</name>
    <dbReference type="NCBI Taxonomy" id="764103"/>
    <lineage>
        <taxon>Eukaryota</taxon>
        <taxon>Fungi</taxon>
        <taxon>Dikarya</taxon>
        <taxon>Basidiomycota</taxon>
        <taxon>Pucciniomycotina</taxon>
        <taxon>Mixiomycetes</taxon>
        <taxon>Mixiales</taxon>
        <taxon>Mixiaceae</taxon>
        <taxon>Mixia</taxon>
    </lineage>
</organism>
<evidence type="ECO:0000256" key="1">
    <source>
        <dbReference type="ARBA" id="ARBA00004141"/>
    </source>
</evidence>
<proteinExistence type="predicted"/>
<evidence type="ECO:0000256" key="6">
    <source>
        <dbReference type="SAM" id="Phobius"/>
    </source>
</evidence>
<dbReference type="Pfam" id="PF08551">
    <property type="entry name" value="DUF1751"/>
    <property type="match status" value="1"/>
</dbReference>
<feature type="transmembrane region" description="Helical" evidence="6">
    <location>
        <begin position="81"/>
        <end position="98"/>
    </location>
</feature>
<dbReference type="PANTHER" id="PTHR13377">
    <property type="entry name" value="PLACENTAL PROTEIN 6"/>
    <property type="match status" value="1"/>
</dbReference>
<name>G7E401_MIXOS</name>
<dbReference type="InParanoid" id="G7E401"/>
<feature type="transmembrane region" description="Helical" evidence="6">
    <location>
        <begin position="110"/>
        <end position="133"/>
    </location>
</feature>
<comment type="subcellular location">
    <subcellularLocation>
        <location evidence="1">Membrane</location>
        <topology evidence="1">Multi-pass membrane protein</topology>
    </subcellularLocation>
</comment>
<dbReference type="FunFam" id="1.20.1540.10:FF:000004">
    <property type="entry name" value="Transmembrane protein 115"/>
    <property type="match status" value="1"/>
</dbReference>
<evidence type="ECO:0000313" key="8">
    <source>
        <dbReference type="Proteomes" id="UP000009131"/>
    </source>
</evidence>
<dbReference type="eggNOG" id="KOG2890">
    <property type="taxonomic scope" value="Eukaryota"/>
</dbReference>
<dbReference type="HOGENOM" id="CLU_043563_1_1_1"/>
<keyword evidence="8" id="KW-1185">Reference proteome</keyword>
<feature type="transmembrane region" description="Helical" evidence="6">
    <location>
        <begin position="145"/>
        <end position="163"/>
    </location>
</feature>
<evidence type="ECO:0008006" key="9">
    <source>
        <dbReference type="Google" id="ProtNLM"/>
    </source>
</evidence>
<dbReference type="Proteomes" id="UP000009131">
    <property type="component" value="Unassembled WGS sequence"/>
</dbReference>
<feature type="region of interest" description="Disordered" evidence="5">
    <location>
        <begin position="302"/>
        <end position="360"/>
    </location>
</feature>
<keyword evidence="4 6" id="KW-0472">Membrane</keyword>
<feature type="transmembrane region" description="Helical" evidence="6">
    <location>
        <begin position="12"/>
        <end position="31"/>
    </location>
</feature>
<dbReference type="RefSeq" id="XP_014570650.1">
    <property type="nucleotide sequence ID" value="XM_014715164.1"/>
</dbReference>
<dbReference type="GO" id="GO:0005794">
    <property type="term" value="C:Golgi apparatus"/>
    <property type="evidence" value="ECO:0007669"/>
    <property type="project" value="TreeGrafter"/>
</dbReference>
<dbReference type="OMA" id="EIHFWEV"/>
<dbReference type="Gene3D" id="1.20.1540.10">
    <property type="entry name" value="Rhomboid-like"/>
    <property type="match status" value="1"/>
</dbReference>
<reference evidence="7 8" key="2">
    <citation type="journal article" date="2012" name="Open Biol.">
        <title>Characteristics of nucleosomes and linker DNA regions on the genome of the basidiomycete Mixia osmundae revealed by mono- and dinucleosome mapping.</title>
        <authorList>
            <person name="Nishida H."/>
            <person name="Kondo S."/>
            <person name="Matsumoto T."/>
            <person name="Suzuki Y."/>
            <person name="Yoshikawa H."/>
            <person name="Taylor T.D."/>
            <person name="Sugiyama J."/>
        </authorList>
    </citation>
    <scope>NUCLEOTIDE SEQUENCE [LARGE SCALE GENOMIC DNA]</scope>
    <source>
        <strain evidence="8">CBS 9802 / IAM 14324 / JCM 22182 / KY 12970</strain>
    </source>
</reference>
<gene>
    <name evidence="7" type="primary">Mo04239</name>
    <name evidence="7" type="ORF">E5Q_04239</name>
</gene>
<feature type="compositionally biased region" description="Low complexity" evidence="5">
    <location>
        <begin position="314"/>
        <end position="324"/>
    </location>
</feature>
<dbReference type="SUPFAM" id="SSF144091">
    <property type="entry name" value="Rhomboid-like"/>
    <property type="match status" value="1"/>
</dbReference>
<dbReference type="OrthoDB" id="73612at2759"/>
<evidence type="ECO:0000313" key="7">
    <source>
        <dbReference type="EMBL" id="GAA97561.1"/>
    </source>
</evidence>
<dbReference type="PANTHER" id="PTHR13377:SF3">
    <property type="entry name" value="TRANSMEMBRANE PROTEIN 115"/>
    <property type="match status" value="1"/>
</dbReference>
<keyword evidence="2 6" id="KW-0812">Transmembrane</keyword>
<dbReference type="InterPro" id="IPR035952">
    <property type="entry name" value="Rhomboid-like_sf"/>
</dbReference>
<protein>
    <recommendedName>
        <fullName evidence="9">Peptidase S54 rhomboid domain-containing protein</fullName>
    </recommendedName>
</protein>
<accession>G7E401</accession>
<evidence type="ECO:0000256" key="5">
    <source>
        <dbReference type="SAM" id="MobiDB-lite"/>
    </source>
</evidence>
<keyword evidence="3 6" id="KW-1133">Transmembrane helix</keyword>
<dbReference type="EMBL" id="BABT02000126">
    <property type="protein sequence ID" value="GAA97561.1"/>
    <property type="molecule type" value="Genomic_DNA"/>
</dbReference>
<feature type="transmembrane region" description="Helical" evidence="6">
    <location>
        <begin position="184"/>
        <end position="216"/>
    </location>
</feature>
<sequence>MAFLPVLQTVPIVTRAFTVVIVLLSLILTGLRLSLDDRDVKDVFNGGMDSTLAYPWIVLVPGQAIWKPWTLFISSWVEVNLFEMIFSVLTFVMAGRYLERVWGPTEFLKFIVVVTVASNVIAVAVNIIEHILFQGTGLFLYGMSYHGLMGLQAGFLVAFTQLIPEHQVQLFGGLVKRRVKDLPMIYVAVSNVACIIGYQSPWILIQFGWLVSWFYLRFVKWNEGADFRGDRSDTFAFANWFPPFAQKYVAKLSEFVFSLAIRLRLTEPWAPNDAEAAAYAGVPGGSRAEAERRRAMALKALDQRMASKPPTRPAPAASSEPNSAGLSEVTHASAMPSALSAPNETVFDASQALDMKKERD</sequence>
<dbReference type="GO" id="GO:0016020">
    <property type="term" value="C:membrane"/>
    <property type="evidence" value="ECO:0007669"/>
    <property type="project" value="UniProtKB-SubCell"/>
</dbReference>
<evidence type="ECO:0000256" key="3">
    <source>
        <dbReference type="ARBA" id="ARBA00022989"/>
    </source>
</evidence>
<dbReference type="GO" id="GO:0006890">
    <property type="term" value="P:retrograde vesicle-mediated transport, Golgi to endoplasmic reticulum"/>
    <property type="evidence" value="ECO:0007669"/>
    <property type="project" value="InterPro"/>
</dbReference>
<dbReference type="SMART" id="SM01160">
    <property type="entry name" value="DUF1751"/>
    <property type="match status" value="1"/>
</dbReference>
<comment type="caution">
    <text evidence="7">The sequence shown here is derived from an EMBL/GenBank/DDBJ whole genome shotgun (WGS) entry which is preliminary data.</text>
</comment>
<evidence type="ECO:0000256" key="4">
    <source>
        <dbReference type="ARBA" id="ARBA00023136"/>
    </source>
</evidence>
<evidence type="ECO:0000256" key="2">
    <source>
        <dbReference type="ARBA" id="ARBA00022692"/>
    </source>
</evidence>
<dbReference type="InterPro" id="IPR013861">
    <property type="entry name" value="TMEM115/Pdh1/Rbl19"/>
</dbReference>